<comment type="caution">
    <text evidence="2">The sequence shown here is derived from an EMBL/GenBank/DDBJ whole genome shotgun (WGS) entry which is preliminary data.</text>
</comment>
<sequence>RLQGFYRRVAKGRGFQFDNRDRLSLVLSGWCCFEVMFWMISAHGDLLSNGAGDSDFSLSIAQETLKRWHW</sequence>
<evidence type="ECO:0000256" key="1">
    <source>
        <dbReference type="SAM" id="Phobius"/>
    </source>
</evidence>
<keyword evidence="1" id="KW-0472">Membrane</keyword>
<feature type="non-terminal residue" evidence="2">
    <location>
        <position position="70"/>
    </location>
</feature>
<reference evidence="2 3" key="1">
    <citation type="submission" date="2024-01" db="EMBL/GenBank/DDBJ databases">
        <authorList>
            <person name="Waweru B."/>
        </authorList>
    </citation>
    <scope>NUCLEOTIDE SEQUENCE [LARGE SCALE GENOMIC DNA]</scope>
</reference>
<dbReference type="Proteomes" id="UP001314170">
    <property type="component" value="Unassembled WGS sequence"/>
</dbReference>
<evidence type="ECO:0000313" key="2">
    <source>
        <dbReference type="EMBL" id="CAK7327829.1"/>
    </source>
</evidence>
<dbReference type="EMBL" id="CAWUPB010000870">
    <property type="protein sequence ID" value="CAK7327829.1"/>
    <property type="molecule type" value="Genomic_DNA"/>
</dbReference>
<dbReference type="AlphaFoldDB" id="A0AAV1R3C7"/>
<accession>A0AAV1R3C7</accession>
<name>A0AAV1R3C7_9ROSI</name>
<keyword evidence="3" id="KW-1185">Reference proteome</keyword>
<protein>
    <submittedName>
        <fullName evidence="2">Uncharacterized protein</fullName>
    </submittedName>
</protein>
<keyword evidence="1" id="KW-1133">Transmembrane helix</keyword>
<evidence type="ECO:0000313" key="3">
    <source>
        <dbReference type="Proteomes" id="UP001314170"/>
    </source>
</evidence>
<proteinExistence type="predicted"/>
<feature type="non-terminal residue" evidence="2">
    <location>
        <position position="1"/>
    </location>
</feature>
<gene>
    <name evidence="2" type="ORF">DCAF_LOCUS5547</name>
</gene>
<keyword evidence="1" id="KW-0812">Transmembrane</keyword>
<feature type="transmembrane region" description="Helical" evidence="1">
    <location>
        <begin position="21"/>
        <end position="40"/>
    </location>
</feature>
<organism evidence="2 3">
    <name type="scientific">Dovyalis caffra</name>
    <dbReference type="NCBI Taxonomy" id="77055"/>
    <lineage>
        <taxon>Eukaryota</taxon>
        <taxon>Viridiplantae</taxon>
        <taxon>Streptophyta</taxon>
        <taxon>Embryophyta</taxon>
        <taxon>Tracheophyta</taxon>
        <taxon>Spermatophyta</taxon>
        <taxon>Magnoliopsida</taxon>
        <taxon>eudicotyledons</taxon>
        <taxon>Gunneridae</taxon>
        <taxon>Pentapetalae</taxon>
        <taxon>rosids</taxon>
        <taxon>fabids</taxon>
        <taxon>Malpighiales</taxon>
        <taxon>Salicaceae</taxon>
        <taxon>Flacourtieae</taxon>
        <taxon>Dovyalis</taxon>
    </lineage>
</organism>